<keyword evidence="2" id="KW-1185">Reference proteome</keyword>
<gene>
    <name evidence="1" type="ORF">Hypma_006547</name>
</gene>
<organism evidence="1 2">
    <name type="scientific">Hypsizygus marmoreus</name>
    <name type="common">White beech mushroom</name>
    <name type="synonym">Agaricus marmoreus</name>
    <dbReference type="NCBI Taxonomy" id="39966"/>
    <lineage>
        <taxon>Eukaryota</taxon>
        <taxon>Fungi</taxon>
        <taxon>Dikarya</taxon>
        <taxon>Basidiomycota</taxon>
        <taxon>Agaricomycotina</taxon>
        <taxon>Agaricomycetes</taxon>
        <taxon>Agaricomycetidae</taxon>
        <taxon>Agaricales</taxon>
        <taxon>Tricholomatineae</taxon>
        <taxon>Lyophyllaceae</taxon>
        <taxon>Hypsizygus</taxon>
    </lineage>
</organism>
<accession>A0A369JUP5</accession>
<protein>
    <submittedName>
        <fullName evidence="1">Uncharacterized protein</fullName>
    </submittedName>
</protein>
<evidence type="ECO:0000313" key="1">
    <source>
        <dbReference type="EMBL" id="RDB26059.1"/>
    </source>
</evidence>
<reference evidence="1" key="1">
    <citation type="submission" date="2018-04" db="EMBL/GenBank/DDBJ databases">
        <title>Whole genome sequencing of Hypsizygus marmoreus.</title>
        <authorList>
            <person name="Choi I.-G."/>
            <person name="Min B."/>
            <person name="Kim J.-G."/>
            <person name="Kim S."/>
            <person name="Oh Y.-L."/>
            <person name="Kong W.-S."/>
            <person name="Park H."/>
            <person name="Jeong J."/>
            <person name="Song E.-S."/>
        </authorList>
    </citation>
    <scope>NUCLEOTIDE SEQUENCE [LARGE SCALE GENOMIC DNA]</scope>
    <source>
        <strain evidence="1">51987-8</strain>
    </source>
</reference>
<evidence type="ECO:0000313" key="2">
    <source>
        <dbReference type="Proteomes" id="UP000076154"/>
    </source>
</evidence>
<dbReference type="Proteomes" id="UP000076154">
    <property type="component" value="Unassembled WGS sequence"/>
</dbReference>
<dbReference type="EMBL" id="LUEZ02000040">
    <property type="protein sequence ID" value="RDB26059.1"/>
    <property type="molecule type" value="Genomic_DNA"/>
</dbReference>
<proteinExistence type="predicted"/>
<name>A0A369JUP5_HYPMA</name>
<dbReference type="InParanoid" id="A0A369JUP5"/>
<sequence length="94" mass="10593">MKTGVPAESRRSRPQRTYDWPPLISPREYCMFSFGLPPTVGIPQSTLLDGQPGRAHSSEQVVLCIEMPEPQTKECIELGQHGKEQAEQRDKAEQ</sequence>
<dbReference type="AlphaFoldDB" id="A0A369JUP5"/>
<comment type="caution">
    <text evidence="1">The sequence shown here is derived from an EMBL/GenBank/DDBJ whole genome shotgun (WGS) entry which is preliminary data.</text>
</comment>